<evidence type="ECO:0000313" key="1">
    <source>
        <dbReference type="EMBL" id="QHI36829.1"/>
    </source>
</evidence>
<protein>
    <submittedName>
        <fullName evidence="1">Uncharacterized protein</fullName>
    </submittedName>
</protein>
<dbReference type="KEGG" id="kan:IMCC3317_21990"/>
<dbReference type="Proteomes" id="UP000464657">
    <property type="component" value="Chromosome"/>
</dbReference>
<dbReference type="OrthoDB" id="1163158at2"/>
<name>A0A7L4ZK74_9FLAO</name>
<gene>
    <name evidence="1" type="ORF">IMCC3317_21990</name>
</gene>
<dbReference type="AlphaFoldDB" id="A0A7L4ZK74"/>
<reference evidence="1 2" key="1">
    <citation type="journal article" date="2013" name="Int. J. Syst. Evol. Microbiol.">
        <title>Kordia antarctica sp. nov., isolated from Antarctic seawater.</title>
        <authorList>
            <person name="Baek K."/>
            <person name="Choi A."/>
            <person name="Kang I."/>
            <person name="Lee K."/>
            <person name="Cho J.C."/>
        </authorList>
    </citation>
    <scope>NUCLEOTIDE SEQUENCE [LARGE SCALE GENOMIC DNA]</scope>
    <source>
        <strain evidence="1 2">IMCC3317</strain>
    </source>
</reference>
<organism evidence="1 2">
    <name type="scientific">Kordia antarctica</name>
    <dbReference type="NCBI Taxonomy" id="1218801"/>
    <lineage>
        <taxon>Bacteria</taxon>
        <taxon>Pseudomonadati</taxon>
        <taxon>Bacteroidota</taxon>
        <taxon>Flavobacteriia</taxon>
        <taxon>Flavobacteriales</taxon>
        <taxon>Flavobacteriaceae</taxon>
        <taxon>Kordia</taxon>
    </lineage>
</organism>
<accession>A0A7L4ZK74</accession>
<proteinExistence type="predicted"/>
<dbReference type="RefSeq" id="WP_160129502.1">
    <property type="nucleotide sequence ID" value="NZ_CP019288.1"/>
</dbReference>
<dbReference type="EMBL" id="CP019288">
    <property type="protein sequence ID" value="QHI36829.1"/>
    <property type="molecule type" value="Genomic_DNA"/>
</dbReference>
<evidence type="ECO:0000313" key="2">
    <source>
        <dbReference type="Proteomes" id="UP000464657"/>
    </source>
</evidence>
<keyword evidence="2" id="KW-1185">Reference proteome</keyword>
<sequence>MIFRRSHIFNIFKHITFVLVVCVMILQPISEVFSCFSDINYELVDIDWEDDTEEKEGKEGKNEKNKKIEHQFTTTTLAFCNLSNTSANHYLQQSKWSCHLEILIPPPRQA</sequence>